<evidence type="ECO:0000256" key="17">
    <source>
        <dbReference type="ARBA" id="ARBA00047804"/>
    </source>
</evidence>
<keyword evidence="6 18" id="KW-0812">Transmembrane</keyword>
<feature type="signal peptide" evidence="18">
    <location>
        <begin position="1"/>
        <end position="18"/>
    </location>
</feature>
<keyword evidence="10 18" id="KW-1133">Transmembrane helix</keyword>
<dbReference type="InterPro" id="IPR017937">
    <property type="entry name" value="Thioredoxin_CS"/>
</dbReference>
<comment type="subcellular location">
    <subcellularLocation>
        <location evidence="1 18">Cell inner membrane</location>
        <topology evidence="1 18">Multi-pass membrane protein</topology>
    </subcellularLocation>
</comment>
<dbReference type="InterPro" id="IPR003834">
    <property type="entry name" value="Cyt_c_assmbl_TM_dom"/>
</dbReference>
<evidence type="ECO:0000256" key="14">
    <source>
        <dbReference type="ARBA" id="ARBA00023157"/>
    </source>
</evidence>
<evidence type="ECO:0000256" key="11">
    <source>
        <dbReference type="ARBA" id="ARBA00023002"/>
    </source>
</evidence>
<reference evidence="21" key="1">
    <citation type="submission" date="2017-10" db="EMBL/GenBank/DDBJ databases">
        <authorList>
            <person name="Gaisin V.A."/>
            <person name="Rysina M.S."/>
            <person name="Grouzdev D.S."/>
        </authorList>
    </citation>
    <scope>NUCLEOTIDE SEQUENCE [LARGE SCALE GENOMIC DNA]</scope>
    <source>
        <strain evidence="21">V1</strain>
    </source>
</reference>
<keyword evidence="15 18" id="KW-0676">Redox-active center</keyword>
<proteinExistence type="inferred from homology"/>
<organism evidence="20 21">
    <name type="scientific">Prosthecochloris marina</name>
    <dbReference type="NCBI Taxonomy" id="2017681"/>
    <lineage>
        <taxon>Bacteria</taxon>
        <taxon>Pseudomonadati</taxon>
        <taxon>Chlorobiota</taxon>
        <taxon>Chlorobiia</taxon>
        <taxon>Chlorobiales</taxon>
        <taxon>Chlorobiaceae</taxon>
        <taxon>Prosthecochloris</taxon>
    </lineage>
</organism>
<comment type="function">
    <text evidence="18">Required to facilitate the formation of correct disulfide bonds in some periplasmic proteins and for the assembly of the periplasmic c-type cytochromes. Acts by transferring electrons from cytoplasmic thioredoxin to the periplasm. This transfer involves a cascade of disulfide bond formation and reduction steps.</text>
</comment>
<dbReference type="GO" id="GO:0009055">
    <property type="term" value="F:electron transfer activity"/>
    <property type="evidence" value="ECO:0007669"/>
    <property type="project" value="UniProtKB-UniRule"/>
</dbReference>
<dbReference type="EMBL" id="PDNZ01000001">
    <property type="protein sequence ID" value="PWW83393.1"/>
    <property type="molecule type" value="Genomic_DNA"/>
</dbReference>
<comment type="catalytic activity">
    <reaction evidence="17 18">
        <text>[protein]-dithiol + NADP(+) = [protein]-disulfide + NADPH + H(+)</text>
        <dbReference type="Rhea" id="RHEA:18753"/>
        <dbReference type="Rhea" id="RHEA-COMP:10593"/>
        <dbReference type="Rhea" id="RHEA-COMP:10594"/>
        <dbReference type="ChEBI" id="CHEBI:15378"/>
        <dbReference type="ChEBI" id="CHEBI:29950"/>
        <dbReference type="ChEBI" id="CHEBI:50058"/>
        <dbReference type="ChEBI" id="CHEBI:57783"/>
        <dbReference type="ChEBI" id="CHEBI:58349"/>
        <dbReference type="EC" id="1.8.1.8"/>
    </reaction>
</comment>
<evidence type="ECO:0000313" key="20">
    <source>
        <dbReference type="EMBL" id="PWW83393.1"/>
    </source>
</evidence>
<keyword evidence="5 18" id="KW-0997">Cell inner membrane</keyword>
<evidence type="ECO:0000256" key="5">
    <source>
        <dbReference type="ARBA" id="ARBA00022519"/>
    </source>
</evidence>
<feature type="transmembrane region" description="Helical" evidence="18">
    <location>
        <begin position="313"/>
        <end position="340"/>
    </location>
</feature>
<feature type="transmembrane region" description="Helical" evidence="18">
    <location>
        <begin position="352"/>
        <end position="375"/>
    </location>
</feature>
<evidence type="ECO:0000256" key="10">
    <source>
        <dbReference type="ARBA" id="ARBA00022989"/>
    </source>
</evidence>
<dbReference type="NCBIfam" id="NF001419">
    <property type="entry name" value="PRK00293.1"/>
    <property type="match status" value="1"/>
</dbReference>
<dbReference type="Pfam" id="PF02683">
    <property type="entry name" value="DsbD_TM"/>
    <property type="match status" value="1"/>
</dbReference>
<comment type="caution">
    <text evidence="20">The sequence shown here is derived from an EMBL/GenBank/DDBJ whole genome shotgun (WGS) entry which is preliminary data.</text>
</comment>
<dbReference type="Gene3D" id="3.40.30.10">
    <property type="entry name" value="Glutaredoxin"/>
    <property type="match status" value="1"/>
</dbReference>
<keyword evidence="12 18" id="KW-0520">NAD</keyword>
<evidence type="ECO:0000256" key="18">
    <source>
        <dbReference type="HAMAP-Rule" id="MF_00399"/>
    </source>
</evidence>
<dbReference type="Proteomes" id="UP000246278">
    <property type="component" value="Unassembled WGS sequence"/>
</dbReference>
<dbReference type="SUPFAM" id="SSF74863">
    <property type="entry name" value="Thiol:disulfide interchange protein DsbD, N-terminal domain (DsbD-alpha)"/>
    <property type="match status" value="1"/>
</dbReference>
<evidence type="ECO:0000256" key="15">
    <source>
        <dbReference type="ARBA" id="ARBA00023284"/>
    </source>
</evidence>
<evidence type="ECO:0000256" key="9">
    <source>
        <dbReference type="ARBA" id="ARBA00022982"/>
    </source>
</evidence>
<dbReference type="GO" id="GO:0005886">
    <property type="term" value="C:plasma membrane"/>
    <property type="evidence" value="ECO:0007669"/>
    <property type="project" value="UniProtKB-SubCell"/>
</dbReference>
<evidence type="ECO:0000256" key="6">
    <source>
        <dbReference type="ARBA" id="ARBA00022692"/>
    </source>
</evidence>
<dbReference type="InterPro" id="IPR036249">
    <property type="entry name" value="Thioredoxin-like_sf"/>
</dbReference>
<evidence type="ECO:0000256" key="12">
    <source>
        <dbReference type="ARBA" id="ARBA00023027"/>
    </source>
</evidence>
<comment type="catalytic activity">
    <reaction evidence="16 18">
        <text>[protein]-dithiol + NAD(+) = [protein]-disulfide + NADH + H(+)</text>
        <dbReference type="Rhea" id="RHEA:18749"/>
        <dbReference type="Rhea" id="RHEA-COMP:10593"/>
        <dbReference type="Rhea" id="RHEA-COMP:10594"/>
        <dbReference type="ChEBI" id="CHEBI:15378"/>
        <dbReference type="ChEBI" id="CHEBI:29950"/>
        <dbReference type="ChEBI" id="CHEBI:50058"/>
        <dbReference type="ChEBI" id="CHEBI:57540"/>
        <dbReference type="ChEBI" id="CHEBI:57945"/>
        <dbReference type="EC" id="1.8.1.8"/>
    </reaction>
</comment>
<feature type="transmembrane region" description="Helical" evidence="18">
    <location>
        <begin position="387"/>
        <end position="405"/>
    </location>
</feature>
<keyword evidence="4 18" id="KW-1003">Cell membrane</keyword>
<dbReference type="PROSITE" id="PS00194">
    <property type="entry name" value="THIOREDOXIN_1"/>
    <property type="match status" value="1"/>
</dbReference>
<dbReference type="HAMAP" id="MF_00399">
    <property type="entry name" value="DbsD"/>
    <property type="match status" value="1"/>
</dbReference>
<evidence type="ECO:0000256" key="3">
    <source>
        <dbReference type="ARBA" id="ARBA00022448"/>
    </source>
</evidence>
<evidence type="ECO:0000256" key="1">
    <source>
        <dbReference type="ARBA" id="ARBA00004429"/>
    </source>
</evidence>
<keyword evidence="14 18" id="KW-1015">Disulfide bond</keyword>
<dbReference type="GO" id="GO:0045454">
    <property type="term" value="P:cell redox homeostasis"/>
    <property type="evidence" value="ECO:0007669"/>
    <property type="project" value="TreeGrafter"/>
</dbReference>
<dbReference type="PANTHER" id="PTHR32234:SF0">
    <property type="entry name" value="THIOL:DISULFIDE INTERCHANGE PROTEIN DSBD"/>
    <property type="match status" value="1"/>
</dbReference>
<keyword evidence="11 18" id="KW-0560">Oxidoreductase</keyword>
<keyword evidence="7 18" id="KW-0732">Signal</keyword>
<feature type="transmembrane region" description="Helical" evidence="18">
    <location>
        <begin position="444"/>
        <end position="464"/>
    </location>
</feature>
<dbReference type="PROSITE" id="PS51352">
    <property type="entry name" value="THIOREDOXIN_2"/>
    <property type="match status" value="1"/>
</dbReference>
<evidence type="ECO:0000256" key="13">
    <source>
        <dbReference type="ARBA" id="ARBA00023136"/>
    </source>
</evidence>
<evidence type="ECO:0000259" key="19">
    <source>
        <dbReference type="PROSITE" id="PS51352"/>
    </source>
</evidence>
<dbReference type="CDD" id="cd02953">
    <property type="entry name" value="DsbDgamma"/>
    <property type="match status" value="1"/>
</dbReference>
<evidence type="ECO:0000256" key="7">
    <source>
        <dbReference type="ARBA" id="ARBA00022729"/>
    </source>
</evidence>
<evidence type="ECO:0000256" key="4">
    <source>
        <dbReference type="ARBA" id="ARBA00022475"/>
    </source>
</evidence>
<dbReference type="GO" id="GO:0047134">
    <property type="term" value="F:protein-disulfide reductase [NAD(P)H] activity"/>
    <property type="evidence" value="ECO:0007669"/>
    <property type="project" value="UniProtKB-UniRule"/>
</dbReference>
<gene>
    <name evidence="18" type="primary">dsbD</name>
    <name evidence="20" type="ORF">CR164_00280</name>
</gene>
<dbReference type="PANTHER" id="PTHR32234">
    <property type="entry name" value="THIOL:DISULFIDE INTERCHANGE PROTEIN DSBD"/>
    <property type="match status" value="1"/>
</dbReference>
<keyword evidence="9 18" id="KW-0249">Electron transport</keyword>
<dbReference type="GO" id="GO:0017004">
    <property type="term" value="P:cytochrome complex assembly"/>
    <property type="evidence" value="ECO:0007669"/>
    <property type="project" value="UniProtKB-UniRule"/>
</dbReference>
<keyword evidence="21" id="KW-1185">Reference proteome</keyword>
<evidence type="ECO:0000256" key="16">
    <source>
        <dbReference type="ARBA" id="ARBA00047388"/>
    </source>
</evidence>
<evidence type="ECO:0000256" key="2">
    <source>
        <dbReference type="ARBA" id="ARBA00007241"/>
    </source>
</evidence>
<evidence type="ECO:0000256" key="8">
    <source>
        <dbReference type="ARBA" id="ARBA00022748"/>
    </source>
</evidence>
<feature type="chain" id="PRO_5016473191" description="Thiol:disulfide interchange protein DsbD" evidence="18">
    <location>
        <begin position="19"/>
        <end position="605"/>
    </location>
</feature>
<comment type="caution">
    <text evidence="18">Lacks conserved residue(s) required for the propagation of feature annotation.</text>
</comment>
<dbReference type="AlphaFoldDB" id="A0A317T9H2"/>
<keyword evidence="8 18" id="KW-0201">Cytochrome c-type biogenesis</keyword>
<feature type="transmembrane region" description="Helical" evidence="18">
    <location>
        <begin position="268"/>
        <end position="287"/>
    </location>
</feature>
<dbReference type="SUPFAM" id="SSF52833">
    <property type="entry name" value="Thioredoxin-like"/>
    <property type="match status" value="1"/>
</dbReference>
<feature type="domain" description="Thioredoxin" evidence="19">
    <location>
        <begin position="456"/>
        <end position="604"/>
    </location>
</feature>
<dbReference type="Gene3D" id="2.60.40.1250">
    <property type="entry name" value="Thiol:disulfide interchange protein DsbD, N-terminal domain"/>
    <property type="match status" value="1"/>
</dbReference>
<feature type="transmembrane region" description="Helical" evidence="18">
    <location>
        <begin position="232"/>
        <end position="256"/>
    </location>
</feature>
<dbReference type="InterPro" id="IPR036929">
    <property type="entry name" value="DsbDN_sf"/>
</dbReference>
<dbReference type="InterPro" id="IPR013766">
    <property type="entry name" value="Thioredoxin_domain"/>
</dbReference>
<comment type="similarity">
    <text evidence="2 18">Belongs to the thioredoxin family. DsbD subfamily.</text>
</comment>
<dbReference type="InterPro" id="IPR035671">
    <property type="entry name" value="DsbD_gamma"/>
</dbReference>
<dbReference type="InterPro" id="IPR028250">
    <property type="entry name" value="DsbDN"/>
</dbReference>
<keyword evidence="13 18" id="KW-0472">Membrane</keyword>
<feature type="disulfide bond" description="Redox-active" evidence="18">
    <location>
        <begin position="121"/>
        <end position="127"/>
    </location>
</feature>
<name>A0A317T9H2_9CHLB</name>
<accession>A0A317T9H2</accession>
<protein>
    <recommendedName>
        <fullName evidence="18">Thiol:disulfide interchange protein DsbD</fullName>
        <ecNumber evidence="18">1.8.1.8</ecNumber>
    </recommendedName>
    <alternativeName>
        <fullName evidence="18">Protein-disulfide reductase</fullName>
        <shortName evidence="18">Disulfide reductase</shortName>
    </alternativeName>
</protein>
<feature type="transmembrane region" description="Helical" evidence="18">
    <location>
        <begin position="193"/>
        <end position="220"/>
    </location>
</feature>
<feature type="disulfide bond" description="Redox-active" evidence="18">
    <location>
        <begin position="519"/>
        <end position="522"/>
    </location>
</feature>
<sequence precursor="true">MRTAFLAWMVLLSLPALWKVDASEFPDPNEAFRLEAELRDSGSITLHWTIAEGCKLYREQVDVSVEDGALVLGELVFPKGTMFADPLTGGKSEIYHDTLFLTLPLVSVSEPFTLNVTYQGCAEGGLCYPPVTEKFLVDPQQPGPLVTENTDGVLSKAVSLNTATESSRGISSPEQGSFFSTALEEGSLWKISLMFLFFGLLLSFTPCILPMVPILSSIIVGEGSVTRLRGFLLALVYSLGMATVYTLLGVLAGLAGEGLAGFLQRPEVLGIFSVLLVVLAFSMFDVYQIQMPSTLQTRLTGTSRIMKGGRFPAVFFMGAISALVVGPCVAAPLAGTLVYISQTKNVVTGGLALFSMASGMSVPLLLVGLSAGYLLPRAGAWMTGVKYFFGFLLIAVAIWIVTPVLPMWAVLLAWGFFALLCSVFLGVFENTAGQPTAGARFRKALGVLFLIVGVLELAGAASGGRSVFEPLSGISRGPKMHTEAENPLRFTMIHSVEELDRALESSQRPVMLDFYADWCVSCKELEHLTFSDPRVVEKLENISLLKADVTANTEEERALMKRFSIFGPPGIVFFDSSGREIPESRIAGFINTANFIEHIERFIGQ</sequence>
<dbReference type="Pfam" id="PF13899">
    <property type="entry name" value="Thioredoxin_7"/>
    <property type="match status" value="1"/>
</dbReference>
<dbReference type="OrthoDB" id="9811036at2"/>
<feature type="transmembrane region" description="Helical" evidence="18">
    <location>
        <begin position="411"/>
        <end position="432"/>
    </location>
</feature>
<keyword evidence="3 18" id="KW-0813">Transport</keyword>
<dbReference type="Pfam" id="PF11412">
    <property type="entry name" value="DsbD_N"/>
    <property type="match status" value="1"/>
</dbReference>
<dbReference type="EC" id="1.8.1.8" evidence="18"/>
<dbReference type="InterPro" id="IPR022910">
    <property type="entry name" value="Thiol_diS_interchange_DbsD"/>
</dbReference>
<evidence type="ECO:0000313" key="21">
    <source>
        <dbReference type="Proteomes" id="UP000246278"/>
    </source>
</evidence>